<dbReference type="Proteomes" id="UP000831701">
    <property type="component" value="Chromosome 17"/>
</dbReference>
<sequence>MCYYAGAPDGSKLPLAIEAPPPWTSCLELIDRTETSRPEAAFIVAGDFNSANLRKVLPRYHQHISCPTRGENTLDHVYTPYVDTYKALPRSPFRKSDHASVLLLPSYRQKLKRDRTSDADHSAVVRPIRLGSARPASARRSGVCLRTQT</sequence>
<keyword evidence="2" id="KW-1185">Reference proteome</keyword>
<protein>
    <submittedName>
        <fullName evidence="1">Uncharacterized protein</fullName>
    </submittedName>
</protein>
<evidence type="ECO:0000313" key="2">
    <source>
        <dbReference type="Proteomes" id="UP000831701"/>
    </source>
</evidence>
<dbReference type="EMBL" id="CM041547">
    <property type="protein sequence ID" value="KAI3359694.1"/>
    <property type="molecule type" value="Genomic_DNA"/>
</dbReference>
<evidence type="ECO:0000313" key="1">
    <source>
        <dbReference type="EMBL" id="KAI3359694.1"/>
    </source>
</evidence>
<name>A0ACB8VWA4_9TELE</name>
<gene>
    <name evidence="1" type="ORF">L3Q82_014077</name>
</gene>
<reference evidence="1" key="1">
    <citation type="submission" date="2022-04" db="EMBL/GenBank/DDBJ databases">
        <title>Jade perch genome.</title>
        <authorList>
            <person name="Chao B."/>
        </authorList>
    </citation>
    <scope>NUCLEOTIDE SEQUENCE</scope>
    <source>
        <strain evidence="1">CB-2022</strain>
    </source>
</reference>
<comment type="caution">
    <text evidence="1">The sequence shown here is derived from an EMBL/GenBank/DDBJ whole genome shotgun (WGS) entry which is preliminary data.</text>
</comment>
<proteinExistence type="predicted"/>
<organism evidence="1 2">
    <name type="scientific">Scortum barcoo</name>
    <name type="common">barcoo grunter</name>
    <dbReference type="NCBI Taxonomy" id="214431"/>
    <lineage>
        <taxon>Eukaryota</taxon>
        <taxon>Metazoa</taxon>
        <taxon>Chordata</taxon>
        <taxon>Craniata</taxon>
        <taxon>Vertebrata</taxon>
        <taxon>Euteleostomi</taxon>
        <taxon>Actinopterygii</taxon>
        <taxon>Neopterygii</taxon>
        <taxon>Teleostei</taxon>
        <taxon>Neoteleostei</taxon>
        <taxon>Acanthomorphata</taxon>
        <taxon>Eupercaria</taxon>
        <taxon>Centrarchiformes</taxon>
        <taxon>Terapontoidei</taxon>
        <taxon>Terapontidae</taxon>
        <taxon>Scortum</taxon>
    </lineage>
</organism>
<accession>A0ACB8VWA4</accession>